<name>A0AAJ7TWT3_PETMA</name>
<evidence type="ECO:0000256" key="12">
    <source>
        <dbReference type="ARBA" id="ARBA00022801"/>
    </source>
</evidence>
<dbReference type="KEGG" id="pmrn:116950624"/>
<dbReference type="GO" id="GO:1902945">
    <property type="term" value="F:metalloendopeptidase activity involved in amyloid precursor protein catabolic process"/>
    <property type="evidence" value="ECO:0007669"/>
    <property type="project" value="TreeGrafter"/>
</dbReference>
<feature type="signal peptide" evidence="26">
    <location>
        <begin position="1"/>
        <end position="27"/>
    </location>
</feature>
<evidence type="ECO:0000256" key="14">
    <source>
        <dbReference type="ARBA" id="ARBA00022976"/>
    </source>
</evidence>
<dbReference type="InterPro" id="IPR024079">
    <property type="entry name" value="MetalloPept_cat_dom_sf"/>
</dbReference>
<evidence type="ECO:0000256" key="25">
    <source>
        <dbReference type="SAM" id="Phobius"/>
    </source>
</evidence>
<dbReference type="InterPro" id="IPR001590">
    <property type="entry name" value="Peptidase_M12B"/>
</dbReference>
<gene>
    <name evidence="30" type="primary">LOC116950624</name>
</gene>
<keyword evidence="7" id="KW-0645">Protease</keyword>
<dbReference type="EC" id="3.4.24.81" evidence="4"/>
<feature type="chain" id="PRO_5042480917" description="Disintegrin and metalloproteinase domain-containing protein 10" evidence="26">
    <location>
        <begin position="28"/>
        <end position="749"/>
    </location>
</feature>
<dbReference type="PROSITE" id="PS50215">
    <property type="entry name" value="ADAM_MEPRO"/>
    <property type="match status" value="1"/>
</dbReference>
<evidence type="ECO:0000256" key="19">
    <source>
        <dbReference type="ARBA" id="ARBA00023145"/>
    </source>
</evidence>
<evidence type="ECO:0000256" key="18">
    <source>
        <dbReference type="ARBA" id="ARBA00023136"/>
    </source>
</evidence>
<evidence type="ECO:0000256" key="23">
    <source>
        <dbReference type="PROSITE-ProRule" id="PRU00276"/>
    </source>
</evidence>
<organism evidence="29 30">
    <name type="scientific">Petromyzon marinus</name>
    <name type="common">Sea lamprey</name>
    <dbReference type="NCBI Taxonomy" id="7757"/>
    <lineage>
        <taxon>Eukaryota</taxon>
        <taxon>Metazoa</taxon>
        <taxon>Chordata</taxon>
        <taxon>Craniata</taxon>
        <taxon>Vertebrata</taxon>
        <taxon>Cyclostomata</taxon>
        <taxon>Hyperoartia</taxon>
        <taxon>Petromyzontiformes</taxon>
        <taxon>Petromyzontidae</taxon>
        <taxon>Petromyzon</taxon>
    </lineage>
</organism>
<feature type="transmembrane region" description="Helical" evidence="25">
    <location>
        <begin position="681"/>
        <end position="702"/>
    </location>
</feature>
<feature type="binding site" evidence="23">
    <location>
        <position position="394"/>
    </location>
    <ligand>
        <name>Zn(2+)</name>
        <dbReference type="ChEBI" id="CHEBI:29105"/>
        <note>catalytic</note>
    </ligand>
</feature>
<keyword evidence="18 25" id="KW-0472">Membrane</keyword>
<keyword evidence="17" id="KW-0482">Metalloprotease</keyword>
<dbReference type="InterPro" id="IPR001762">
    <property type="entry name" value="Disintegrin_dom"/>
</dbReference>
<keyword evidence="13 23" id="KW-0862">Zinc</keyword>
<dbReference type="SMART" id="SM00050">
    <property type="entry name" value="DISIN"/>
    <property type="match status" value="1"/>
</dbReference>
<dbReference type="CDD" id="cd04270">
    <property type="entry name" value="ZnMc_TACE_like"/>
    <property type="match status" value="1"/>
</dbReference>
<dbReference type="SUPFAM" id="SSF55486">
    <property type="entry name" value="Metalloproteases ('zincins'), catalytic domain"/>
    <property type="match status" value="1"/>
</dbReference>
<dbReference type="Pfam" id="PF21299">
    <property type="entry name" value="ADAM10_Cys-rich"/>
    <property type="match status" value="1"/>
</dbReference>
<feature type="binding site" evidence="23">
    <location>
        <position position="400"/>
    </location>
    <ligand>
        <name>Zn(2+)</name>
        <dbReference type="ChEBI" id="CHEBI:29105"/>
        <note>catalytic</note>
    </ligand>
</feature>
<dbReference type="Proteomes" id="UP001318040">
    <property type="component" value="Chromosome 40"/>
</dbReference>
<feature type="domain" description="Disintegrin" evidence="27">
    <location>
        <begin position="462"/>
        <end position="557"/>
    </location>
</feature>
<comment type="subcellular location">
    <subcellularLocation>
        <location evidence="3">Membrane</location>
        <topology evidence="3">Single-pass type I membrane protein</topology>
    </subcellularLocation>
</comment>
<dbReference type="InterPro" id="IPR034025">
    <property type="entry name" value="ADAM10_ADAM17"/>
</dbReference>
<keyword evidence="16" id="KW-0729">SH3-binding</keyword>
<proteinExistence type="predicted"/>
<evidence type="ECO:0000256" key="6">
    <source>
        <dbReference type="ARBA" id="ARBA00022553"/>
    </source>
</evidence>
<dbReference type="PANTHER" id="PTHR45702:SF4">
    <property type="entry name" value="DISINTEGRIN AND METALLOPROTEINASE DOMAIN-CONTAINING PROTEIN 10"/>
    <property type="match status" value="1"/>
</dbReference>
<reference evidence="30" key="1">
    <citation type="submission" date="2025-08" db="UniProtKB">
        <authorList>
            <consortium name="RefSeq"/>
        </authorList>
    </citation>
    <scope>IDENTIFICATION</scope>
    <source>
        <tissue evidence="30">Sperm</tissue>
    </source>
</reference>
<evidence type="ECO:0000256" key="26">
    <source>
        <dbReference type="SAM" id="SignalP"/>
    </source>
</evidence>
<dbReference type="GO" id="GO:0007219">
    <property type="term" value="P:Notch signaling pathway"/>
    <property type="evidence" value="ECO:0007669"/>
    <property type="project" value="UniProtKB-KW"/>
</dbReference>
<feature type="compositionally biased region" description="Basic residues" evidence="24">
    <location>
        <begin position="727"/>
        <end position="736"/>
    </location>
</feature>
<dbReference type="AlphaFoldDB" id="A0AAJ7TWT3"/>
<dbReference type="PROSITE" id="PS50214">
    <property type="entry name" value="DISINTEGRIN_2"/>
    <property type="match status" value="1"/>
</dbReference>
<dbReference type="GO" id="GO:0097060">
    <property type="term" value="C:synaptic membrane"/>
    <property type="evidence" value="ECO:0007669"/>
    <property type="project" value="TreeGrafter"/>
</dbReference>
<evidence type="ECO:0000256" key="8">
    <source>
        <dbReference type="ARBA" id="ARBA00022685"/>
    </source>
</evidence>
<evidence type="ECO:0000256" key="1">
    <source>
        <dbReference type="ARBA" id="ARBA00001809"/>
    </source>
</evidence>
<dbReference type="InterPro" id="IPR036436">
    <property type="entry name" value="Disintegrin_dom_sf"/>
</dbReference>
<keyword evidence="14" id="KW-0914">Notch signaling pathway</keyword>
<dbReference type="Pfam" id="PF13574">
    <property type="entry name" value="Reprolysin_2"/>
    <property type="match status" value="1"/>
</dbReference>
<dbReference type="Gene3D" id="3.40.390.10">
    <property type="entry name" value="Collagenase (Catalytic Domain)"/>
    <property type="match status" value="1"/>
</dbReference>
<dbReference type="Pfam" id="PF00200">
    <property type="entry name" value="Disintegrin"/>
    <property type="match status" value="1"/>
</dbReference>
<evidence type="ECO:0000256" key="24">
    <source>
        <dbReference type="SAM" id="MobiDB-lite"/>
    </source>
</evidence>
<protein>
    <recommendedName>
        <fullName evidence="5">Disintegrin and metalloproteinase domain-containing protein 10</fullName>
        <ecNumber evidence="4">3.4.24.81</ecNumber>
    </recommendedName>
    <alternativeName>
        <fullName evidence="22">Kuzbanian protein homolog</fullName>
    </alternativeName>
</protein>
<keyword evidence="6" id="KW-0597">Phosphoprotein</keyword>
<keyword evidence="20" id="KW-1015">Disulfide bond</keyword>
<comment type="caution">
    <text evidence="23">Lacks conserved residue(s) required for the propagation of feature annotation.</text>
</comment>
<dbReference type="InterPro" id="IPR051489">
    <property type="entry name" value="ADAM_Metalloproteinase"/>
</dbReference>
<dbReference type="FunFam" id="4.10.70.10:FF:000003">
    <property type="entry name" value="Disintegrin and metalloproteinase domain-containing protein 17"/>
    <property type="match status" value="1"/>
</dbReference>
<evidence type="ECO:0000256" key="3">
    <source>
        <dbReference type="ARBA" id="ARBA00004479"/>
    </source>
</evidence>
<dbReference type="SUPFAM" id="SSF57552">
    <property type="entry name" value="Blood coagulation inhibitor (disintegrin)"/>
    <property type="match status" value="1"/>
</dbReference>
<evidence type="ECO:0000256" key="11">
    <source>
        <dbReference type="ARBA" id="ARBA00022729"/>
    </source>
</evidence>
<feature type="active site" evidence="23">
    <location>
        <position position="391"/>
    </location>
</feature>
<evidence type="ECO:0000256" key="4">
    <source>
        <dbReference type="ARBA" id="ARBA00012332"/>
    </source>
</evidence>
<evidence type="ECO:0000256" key="21">
    <source>
        <dbReference type="ARBA" id="ARBA00023180"/>
    </source>
</evidence>
<keyword evidence="15 25" id="KW-1133">Transmembrane helix</keyword>
<keyword evidence="12" id="KW-0378">Hydrolase</keyword>
<evidence type="ECO:0000256" key="10">
    <source>
        <dbReference type="ARBA" id="ARBA00022723"/>
    </source>
</evidence>
<evidence type="ECO:0000256" key="2">
    <source>
        <dbReference type="ARBA" id="ARBA00001947"/>
    </source>
</evidence>
<evidence type="ECO:0000313" key="30">
    <source>
        <dbReference type="RefSeq" id="XP_032824431.1"/>
    </source>
</evidence>
<evidence type="ECO:0000256" key="17">
    <source>
        <dbReference type="ARBA" id="ARBA00023049"/>
    </source>
</evidence>
<comment type="cofactor">
    <cofactor evidence="2">
        <name>Zn(2+)</name>
        <dbReference type="ChEBI" id="CHEBI:29105"/>
    </cofactor>
</comment>
<keyword evidence="21" id="KW-0325">Glycoprotein</keyword>
<dbReference type="GO" id="GO:0046872">
    <property type="term" value="F:metal ion binding"/>
    <property type="evidence" value="ECO:0007669"/>
    <property type="project" value="UniProtKB-KW"/>
</dbReference>
<keyword evidence="19" id="KW-0865">Zymogen</keyword>
<evidence type="ECO:0000256" key="22">
    <source>
        <dbReference type="ARBA" id="ARBA00032724"/>
    </source>
</evidence>
<accession>A0AAJ7TWT3</accession>
<keyword evidence="9 25" id="KW-0812">Transmembrane</keyword>
<keyword evidence="29" id="KW-1185">Reference proteome</keyword>
<dbReference type="PANTHER" id="PTHR45702">
    <property type="entry name" value="ADAM10/ADAM17 METALLOPEPTIDASE FAMILY MEMBER"/>
    <property type="match status" value="1"/>
</dbReference>
<feature type="domain" description="Peptidase M12B" evidence="28">
    <location>
        <begin position="228"/>
        <end position="461"/>
    </location>
</feature>
<evidence type="ECO:0000256" key="13">
    <source>
        <dbReference type="ARBA" id="ARBA00022833"/>
    </source>
</evidence>
<feature type="binding site" evidence="23">
    <location>
        <position position="390"/>
    </location>
    <ligand>
        <name>Zn(2+)</name>
        <dbReference type="ChEBI" id="CHEBI:29105"/>
        <note>catalytic</note>
    </ligand>
</feature>
<evidence type="ECO:0000313" key="29">
    <source>
        <dbReference type="Proteomes" id="UP001318040"/>
    </source>
</evidence>
<evidence type="ECO:0000256" key="9">
    <source>
        <dbReference type="ARBA" id="ARBA00022692"/>
    </source>
</evidence>
<dbReference type="GeneID" id="116950624"/>
<evidence type="ECO:0000259" key="27">
    <source>
        <dbReference type="PROSITE" id="PS50214"/>
    </source>
</evidence>
<keyword evidence="11 26" id="KW-0732">Signal</keyword>
<evidence type="ECO:0000256" key="15">
    <source>
        <dbReference type="ARBA" id="ARBA00022989"/>
    </source>
</evidence>
<evidence type="ECO:0000256" key="20">
    <source>
        <dbReference type="ARBA" id="ARBA00023157"/>
    </source>
</evidence>
<dbReference type="InterPro" id="IPR049038">
    <property type="entry name" value="ADAM10_Cys-rich"/>
</dbReference>
<feature type="region of interest" description="Disordered" evidence="24">
    <location>
        <begin position="711"/>
        <end position="749"/>
    </location>
</feature>
<evidence type="ECO:0000259" key="28">
    <source>
        <dbReference type="PROSITE" id="PS50215"/>
    </source>
</evidence>
<comment type="catalytic activity">
    <reaction evidence="1">
        <text>Endopeptidase of broad specificity.</text>
        <dbReference type="EC" id="3.4.24.81"/>
    </reaction>
</comment>
<sequence>MSRLGWALRAASFTLVCVAVLTPAVHGWYGNPLGSFIRHYEGLSYDRDGLHQRHQRVRRATSHPDTELHLDFVAHGRQFNMRMKRDASIFSDDFFVELPTGERHDDTSHIYAGRLHGESDSFCYGSVQSGRFEGFISTRHGTYHVEPSERYAARGSMPFHSIIYHQDDVEFPDKVGSHAGCANKSVFDQMQRYQRPEGWVAEEQARELTKSEAEALKRRKRQVSPSKNTCLLYIQTDHMFFRKYGSVEAVTAEIANHVQAISQIYRVTNFDNIRNINFLVKRIRVNTTDHEKDSSNPFRFANIGVDKFLDMHSEGNYDDYCLSYLFTDRVFDNGVLGLAWVASPSSSGGICEKNKAYPDGRRKSLNTGIVTVQNYGRHVPPRVSYITFAHEIGHNFGSPHDSGQQCTPGEGTLISDKGNFIMYPSATSGFKANNNLFSPCSIGNISRVLVARKDSCFVESNKPICGNSLVEEGEACDCGFMDQCSGDLCCYPADDTSGKGCQLKPGKMCSPTRGPCCTSDCKFRLRNEECRAPTECAKEGACNGTSAVCPASHPQPDLNFCSNETRVCKGGQCSGSICDRHKLEECSCSGESVEEQCHVCCMRKGDPSSCASTKADVWIDFFHSKELKLQPGSPCNNFRGYCDVFLRCRLVDADGPLARLKKAIFNPELYKSLAQWVRDHWWAGVLLAVALIMLMGGFIYLCSKHTPSSNPNLPKHKELPGVSTLRRQQRQRQARSRRPDGQEMQNLRR</sequence>
<keyword evidence="10 23" id="KW-0479">Metal-binding</keyword>
<dbReference type="Gene3D" id="4.10.70.10">
    <property type="entry name" value="Disintegrin domain"/>
    <property type="match status" value="1"/>
</dbReference>
<evidence type="ECO:0000256" key="5">
    <source>
        <dbReference type="ARBA" id="ARBA00020518"/>
    </source>
</evidence>
<evidence type="ECO:0000256" key="7">
    <source>
        <dbReference type="ARBA" id="ARBA00022670"/>
    </source>
</evidence>
<keyword evidence="8" id="KW-0165">Cleavage on pair of basic residues</keyword>
<dbReference type="GO" id="GO:0017124">
    <property type="term" value="F:SH3 domain binding"/>
    <property type="evidence" value="ECO:0007669"/>
    <property type="project" value="UniProtKB-KW"/>
</dbReference>
<dbReference type="RefSeq" id="XP_032824431.1">
    <property type="nucleotide sequence ID" value="XM_032968540.1"/>
</dbReference>
<dbReference type="GO" id="GO:0006509">
    <property type="term" value="P:membrane protein ectodomain proteolysis"/>
    <property type="evidence" value="ECO:0007669"/>
    <property type="project" value="TreeGrafter"/>
</dbReference>
<evidence type="ECO:0000256" key="16">
    <source>
        <dbReference type="ARBA" id="ARBA00023036"/>
    </source>
</evidence>